<dbReference type="InterPro" id="IPR019786">
    <property type="entry name" value="Zinc_finger_PHD-type_CS"/>
</dbReference>
<comment type="caution">
    <text evidence="13">The sequence shown here is derived from an EMBL/GenBank/DDBJ whole genome shotgun (WGS) entry which is preliminary data.</text>
</comment>
<dbReference type="PROSITE" id="PS01359">
    <property type="entry name" value="ZF_PHD_1"/>
    <property type="match status" value="1"/>
</dbReference>
<dbReference type="InterPro" id="IPR019787">
    <property type="entry name" value="Znf_PHD-finger"/>
</dbReference>
<evidence type="ECO:0000256" key="3">
    <source>
        <dbReference type="ARBA" id="ARBA00012483"/>
    </source>
</evidence>
<dbReference type="SUPFAM" id="SSF57903">
    <property type="entry name" value="FYVE/PHD zinc finger"/>
    <property type="match status" value="1"/>
</dbReference>
<gene>
    <name evidence="13" type="ORF">MERR_LOCUS25195</name>
</gene>
<dbReference type="GO" id="GO:0044027">
    <property type="term" value="P:negative regulation of gene expression via chromosomal CpG island methylation"/>
    <property type="evidence" value="ECO:0007669"/>
    <property type="project" value="TreeGrafter"/>
</dbReference>
<feature type="domain" description="PHD-type" evidence="12">
    <location>
        <begin position="9"/>
        <end position="61"/>
    </location>
</feature>
<keyword evidence="5" id="KW-0479">Metal-binding</keyword>
<evidence type="ECO:0000256" key="7">
    <source>
        <dbReference type="ARBA" id="ARBA00022786"/>
    </source>
</evidence>
<dbReference type="InterPro" id="IPR045134">
    <property type="entry name" value="UHRF1/2-like"/>
</dbReference>
<evidence type="ECO:0000256" key="6">
    <source>
        <dbReference type="ARBA" id="ARBA00022771"/>
    </source>
</evidence>
<keyword evidence="8" id="KW-0862">Zinc</keyword>
<comment type="pathway">
    <text evidence="2">Protein modification; protein ubiquitination.</text>
</comment>
<dbReference type="InterPro" id="IPR013083">
    <property type="entry name" value="Znf_RING/FYVE/PHD"/>
</dbReference>
<evidence type="ECO:0000256" key="10">
    <source>
        <dbReference type="PROSITE-ProRule" id="PRU00146"/>
    </source>
</evidence>
<comment type="catalytic activity">
    <reaction evidence="1">
        <text>S-ubiquitinyl-[E2 ubiquitin-conjugating enzyme]-L-cysteine + [acceptor protein]-L-lysine = [E2 ubiquitin-conjugating enzyme]-L-cysteine + N(6)-ubiquitinyl-[acceptor protein]-L-lysine.</text>
        <dbReference type="EC" id="2.3.2.27"/>
    </reaction>
</comment>
<dbReference type="GO" id="GO:0008270">
    <property type="term" value="F:zinc ion binding"/>
    <property type="evidence" value="ECO:0007669"/>
    <property type="project" value="UniProtKB-KW"/>
</dbReference>
<evidence type="ECO:0000256" key="8">
    <source>
        <dbReference type="ARBA" id="ARBA00022833"/>
    </source>
</evidence>
<name>A0A6D2JDY0_9BRAS</name>
<organism evidence="13 14">
    <name type="scientific">Microthlaspi erraticum</name>
    <dbReference type="NCBI Taxonomy" id="1685480"/>
    <lineage>
        <taxon>Eukaryota</taxon>
        <taxon>Viridiplantae</taxon>
        <taxon>Streptophyta</taxon>
        <taxon>Embryophyta</taxon>
        <taxon>Tracheophyta</taxon>
        <taxon>Spermatophyta</taxon>
        <taxon>Magnoliopsida</taxon>
        <taxon>eudicotyledons</taxon>
        <taxon>Gunneridae</taxon>
        <taxon>Pentapetalae</taxon>
        <taxon>rosids</taxon>
        <taxon>malvids</taxon>
        <taxon>Brassicales</taxon>
        <taxon>Brassicaceae</taxon>
        <taxon>Coluteocarpeae</taxon>
        <taxon>Microthlaspi</taxon>
    </lineage>
</organism>
<keyword evidence="9" id="KW-0156">Chromatin regulator</keyword>
<sequence length="131" mass="14132">MAQYPCNEEGVCMRCNLKPPAEIECLSCSTCGTPWHVSCLSSPPETLESTRAWECPDCSGDDIDPVPVSGIAGVKSSNGSVLVAAIHAIEADESLTEAQKAKKKQQLVSGKVDEDVTRRRRRKIPVKTVTC</sequence>
<dbReference type="GO" id="GO:0016567">
    <property type="term" value="P:protein ubiquitination"/>
    <property type="evidence" value="ECO:0007669"/>
    <property type="project" value="TreeGrafter"/>
</dbReference>
<dbReference type="AlphaFoldDB" id="A0A6D2JDY0"/>
<evidence type="ECO:0000256" key="4">
    <source>
        <dbReference type="ARBA" id="ARBA00022679"/>
    </source>
</evidence>
<reference evidence="13" key="1">
    <citation type="submission" date="2020-01" db="EMBL/GenBank/DDBJ databases">
        <authorList>
            <person name="Mishra B."/>
        </authorList>
    </citation>
    <scope>NUCLEOTIDE SEQUENCE [LARGE SCALE GENOMIC DNA]</scope>
</reference>
<evidence type="ECO:0000256" key="11">
    <source>
        <dbReference type="SAM" id="MobiDB-lite"/>
    </source>
</evidence>
<dbReference type="EC" id="2.3.2.27" evidence="3"/>
<dbReference type="PANTHER" id="PTHR14140:SF46">
    <property type="entry name" value="E3 UBIQUITIN-PROTEIN LIGASE ORTHRUS 1-RELATED"/>
    <property type="match status" value="1"/>
</dbReference>
<dbReference type="GO" id="GO:0061630">
    <property type="term" value="F:ubiquitin protein ligase activity"/>
    <property type="evidence" value="ECO:0007669"/>
    <property type="project" value="UniProtKB-EC"/>
</dbReference>
<keyword evidence="14" id="KW-1185">Reference proteome</keyword>
<dbReference type="InterPro" id="IPR001965">
    <property type="entry name" value="Znf_PHD"/>
</dbReference>
<keyword evidence="6 10" id="KW-0863">Zinc-finger</keyword>
<dbReference type="PROSITE" id="PS50016">
    <property type="entry name" value="ZF_PHD_2"/>
    <property type="match status" value="1"/>
</dbReference>
<proteinExistence type="predicted"/>
<evidence type="ECO:0000256" key="1">
    <source>
        <dbReference type="ARBA" id="ARBA00000900"/>
    </source>
</evidence>
<evidence type="ECO:0000256" key="2">
    <source>
        <dbReference type="ARBA" id="ARBA00004906"/>
    </source>
</evidence>
<evidence type="ECO:0000313" key="13">
    <source>
        <dbReference type="EMBL" id="CAA7037960.1"/>
    </source>
</evidence>
<protein>
    <recommendedName>
        <fullName evidence="3">RING-type E3 ubiquitin transferase</fullName>
        <ecNumber evidence="3">2.3.2.27</ecNumber>
    </recommendedName>
</protein>
<dbReference type="Proteomes" id="UP000467841">
    <property type="component" value="Unassembled WGS sequence"/>
</dbReference>
<evidence type="ECO:0000256" key="5">
    <source>
        <dbReference type="ARBA" id="ARBA00022723"/>
    </source>
</evidence>
<evidence type="ECO:0000256" key="9">
    <source>
        <dbReference type="ARBA" id="ARBA00022853"/>
    </source>
</evidence>
<keyword evidence="7" id="KW-0833">Ubl conjugation pathway</keyword>
<evidence type="ECO:0000313" key="14">
    <source>
        <dbReference type="Proteomes" id="UP000467841"/>
    </source>
</evidence>
<evidence type="ECO:0000259" key="12">
    <source>
        <dbReference type="PROSITE" id="PS50016"/>
    </source>
</evidence>
<dbReference type="SMART" id="SM00249">
    <property type="entry name" value="PHD"/>
    <property type="match status" value="1"/>
</dbReference>
<dbReference type="InterPro" id="IPR011011">
    <property type="entry name" value="Znf_FYVE_PHD"/>
</dbReference>
<dbReference type="EMBL" id="CACVBM020001185">
    <property type="protein sequence ID" value="CAA7037960.1"/>
    <property type="molecule type" value="Genomic_DNA"/>
</dbReference>
<dbReference type="PANTHER" id="PTHR14140">
    <property type="entry name" value="E3 UBIQUITIN-PROTEIN LIGASE UHRF-RELATED"/>
    <property type="match status" value="1"/>
</dbReference>
<dbReference type="OrthoDB" id="1749006at2759"/>
<feature type="region of interest" description="Disordered" evidence="11">
    <location>
        <begin position="99"/>
        <end position="131"/>
    </location>
</feature>
<keyword evidence="4" id="KW-0808">Transferase</keyword>
<accession>A0A6D2JDY0</accession>
<dbReference type="Gene3D" id="3.30.40.10">
    <property type="entry name" value="Zinc/RING finger domain, C3HC4 (zinc finger)"/>
    <property type="match status" value="1"/>
</dbReference>